<gene>
    <name evidence="1" type="ORF">ALECFALPRED_004159</name>
</gene>
<proteinExistence type="predicted"/>
<keyword evidence="2" id="KW-1185">Reference proteome</keyword>
<dbReference type="EMBL" id="CAJPDR010000258">
    <property type="protein sequence ID" value="CAF9928873.1"/>
    <property type="molecule type" value="Genomic_DNA"/>
</dbReference>
<dbReference type="Proteomes" id="UP000664203">
    <property type="component" value="Unassembled WGS sequence"/>
</dbReference>
<dbReference type="AlphaFoldDB" id="A0A8H3FW91"/>
<reference evidence="1" key="1">
    <citation type="submission" date="2021-03" db="EMBL/GenBank/DDBJ databases">
        <authorList>
            <person name="Tagirdzhanova G."/>
        </authorList>
    </citation>
    <scope>NUCLEOTIDE SEQUENCE</scope>
</reference>
<name>A0A8H3FW91_9LECA</name>
<dbReference type="OrthoDB" id="194443at2759"/>
<accession>A0A8H3FW91</accession>
<comment type="caution">
    <text evidence="1">The sequence shown here is derived from an EMBL/GenBank/DDBJ whole genome shotgun (WGS) entry which is preliminary data.</text>
</comment>
<evidence type="ECO:0000313" key="2">
    <source>
        <dbReference type="Proteomes" id="UP000664203"/>
    </source>
</evidence>
<evidence type="ECO:0008006" key="3">
    <source>
        <dbReference type="Google" id="ProtNLM"/>
    </source>
</evidence>
<evidence type="ECO:0000313" key="1">
    <source>
        <dbReference type="EMBL" id="CAF9928873.1"/>
    </source>
</evidence>
<organism evidence="1 2">
    <name type="scientific">Alectoria fallacina</name>
    <dbReference type="NCBI Taxonomy" id="1903189"/>
    <lineage>
        <taxon>Eukaryota</taxon>
        <taxon>Fungi</taxon>
        <taxon>Dikarya</taxon>
        <taxon>Ascomycota</taxon>
        <taxon>Pezizomycotina</taxon>
        <taxon>Lecanoromycetes</taxon>
        <taxon>OSLEUM clade</taxon>
        <taxon>Lecanoromycetidae</taxon>
        <taxon>Lecanorales</taxon>
        <taxon>Lecanorineae</taxon>
        <taxon>Parmeliaceae</taxon>
        <taxon>Alectoria</taxon>
    </lineage>
</organism>
<protein>
    <recommendedName>
        <fullName evidence="3">BTB domain-containing protein</fullName>
    </recommendedName>
</protein>
<sequence>MSHTQSQTQSLFEFWYAQETPASFQLITGPSTSFYVGPDRTHYTIPKRLMYEFTEFAKPCLEGMFAEAEANAIWLPDVSPDVFRWIWKRLYQGQLKIESPEEYQEACQLLCRVHIIGERLLLDERFLRDTVQEELGTLVERAKRNAPINPFTPEIMQEVLSQSAPQQDYCSWADLSLSPILLQHLCDYEFCANMDFLKCNKCFELDKAFTAELMIYMARQLV</sequence>